<dbReference type="GO" id="GO:0004067">
    <property type="term" value="F:asparaginase activity"/>
    <property type="evidence" value="ECO:0007669"/>
    <property type="project" value="UniProtKB-UniRule"/>
</dbReference>
<dbReference type="PIRSF" id="PIRSF500176">
    <property type="entry name" value="L_ASNase"/>
    <property type="match status" value="1"/>
</dbReference>
<dbReference type="GO" id="GO:0006528">
    <property type="term" value="P:asparagine metabolic process"/>
    <property type="evidence" value="ECO:0007669"/>
    <property type="project" value="InterPro"/>
</dbReference>
<dbReference type="SFLD" id="SFLDS00057">
    <property type="entry name" value="Glutaminase/Asparaginase"/>
    <property type="match status" value="1"/>
</dbReference>
<sequence length="305" mass="31098">MTIALIATGGTIACTAAADGSLIPTVTGQELARSLSADIEVIEFRQLDSSSITLADLDELLGTVHVQLTRTDIDGILITHGTDSMEETAMALSIFDPGTKPVVLTGAQRSFDHPGGDGPRNLHDSLHLIEQGTPGVYIQFGGMTIPARGARKNHTFHLNGFESMPVGESNLFPLPLAPLAPHPVAILAAYPGADATLVDAAIPHFSGLVIEALGSGNMGEGMGEGVARALEAGLPVAISTRVPYGTTSLAYGGSGGGATLADKGAVSAGAFRPGQARILLAAALATGTPVSEVFAAKAAPKQYSR</sequence>
<name>A0A2A4AIW9_9CORY</name>
<feature type="active site" evidence="6">
    <location>
        <position position="11"/>
    </location>
</feature>
<evidence type="ECO:0000256" key="4">
    <source>
        <dbReference type="PIRSR" id="PIRSR001220-1"/>
    </source>
</evidence>
<evidence type="ECO:0000256" key="3">
    <source>
        <dbReference type="ARBA" id="ARBA00022801"/>
    </source>
</evidence>
<dbReference type="InterPro" id="IPR040919">
    <property type="entry name" value="Asparaginase_C"/>
</dbReference>
<dbReference type="PANTHER" id="PTHR11707:SF28">
    <property type="entry name" value="60 KDA LYSOPHOSPHOLIPASE"/>
    <property type="match status" value="1"/>
</dbReference>
<evidence type="ECO:0000256" key="1">
    <source>
        <dbReference type="ARBA" id="ARBA00010518"/>
    </source>
</evidence>
<dbReference type="AlphaFoldDB" id="A0A2A4AIW9"/>
<dbReference type="EMBL" id="NWBP01000033">
    <property type="protein sequence ID" value="PCC82156.1"/>
    <property type="molecule type" value="Genomic_DNA"/>
</dbReference>
<dbReference type="Gene3D" id="3.40.50.1170">
    <property type="entry name" value="L-asparaginase, N-terminal domain"/>
    <property type="match status" value="1"/>
</dbReference>
<keyword evidence="3" id="KW-0378">Hydrolase</keyword>
<evidence type="ECO:0000259" key="7">
    <source>
        <dbReference type="Pfam" id="PF00710"/>
    </source>
</evidence>
<evidence type="ECO:0000256" key="6">
    <source>
        <dbReference type="PROSITE-ProRule" id="PRU10099"/>
    </source>
</evidence>
<dbReference type="InterPro" id="IPR027474">
    <property type="entry name" value="L-asparaginase_N"/>
</dbReference>
<dbReference type="Pfam" id="PF17763">
    <property type="entry name" value="Asparaginase_C"/>
    <property type="match status" value="1"/>
</dbReference>
<protein>
    <recommendedName>
        <fullName evidence="2">asparaginase</fullName>
        <ecNumber evidence="2">3.5.1.1</ecNumber>
    </recommendedName>
</protein>
<evidence type="ECO:0000313" key="9">
    <source>
        <dbReference type="EMBL" id="PCC82156.1"/>
    </source>
</evidence>
<dbReference type="EC" id="3.5.1.1" evidence="2"/>
<dbReference type="InterPro" id="IPR036152">
    <property type="entry name" value="Asp/glu_Ase-like_sf"/>
</dbReference>
<dbReference type="PROSITE" id="PS51732">
    <property type="entry name" value="ASN_GLN_ASE_3"/>
    <property type="match status" value="1"/>
</dbReference>
<evidence type="ECO:0000256" key="2">
    <source>
        <dbReference type="ARBA" id="ARBA00012920"/>
    </source>
</evidence>
<dbReference type="Pfam" id="PF00710">
    <property type="entry name" value="Asparaginase"/>
    <property type="match status" value="1"/>
</dbReference>
<evidence type="ECO:0000313" key="10">
    <source>
        <dbReference type="Proteomes" id="UP000218690"/>
    </source>
</evidence>
<reference evidence="9 10" key="1">
    <citation type="submission" date="2017-09" db="EMBL/GenBank/DDBJ databases">
        <title>Draft Genome Sequence of Corynebacterium accolens AH4003.</title>
        <authorList>
            <person name="Chen Y."/>
            <person name="Oosthuysen W.F."/>
            <person name="Kelley S."/>
            <person name="Horswill A."/>
        </authorList>
    </citation>
    <scope>NUCLEOTIDE SEQUENCE [LARGE SCALE GENOMIC DNA]</scope>
    <source>
        <strain evidence="9 10">AH4003</strain>
    </source>
</reference>
<organism evidence="9 10">
    <name type="scientific">Corynebacterium accolens</name>
    <dbReference type="NCBI Taxonomy" id="38284"/>
    <lineage>
        <taxon>Bacteria</taxon>
        <taxon>Bacillati</taxon>
        <taxon>Actinomycetota</taxon>
        <taxon>Actinomycetes</taxon>
        <taxon>Mycobacteriales</taxon>
        <taxon>Corynebacteriaceae</taxon>
        <taxon>Corynebacterium</taxon>
    </lineage>
</organism>
<dbReference type="CDD" id="cd08964">
    <property type="entry name" value="L-asparaginase_II"/>
    <property type="match status" value="1"/>
</dbReference>
<dbReference type="PIRSF" id="PIRSF001220">
    <property type="entry name" value="L-ASNase_gatD"/>
    <property type="match status" value="1"/>
</dbReference>
<gene>
    <name evidence="9" type="ORF">COM45_10650</name>
</gene>
<dbReference type="Gene3D" id="3.40.50.40">
    <property type="match status" value="1"/>
</dbReference>
<dbReference type="SUPFAM" id="SSF53774">
    <property type="entry name" value="Glutaminase/Asparaginase"/>
    <property type="match status" value="1"/>
</dbReference>
<dbReference type="Proteomes" id="UP000218690">
    <property type="component" value="Unassembled WGS sequence"/>
</dbReference>
<evidence type="ECO:0000256" key="5">
    <source>
        <dbReference type="PIRSR" id="PIRSR001220-2"/>
    </source>
</evidence>
<dbReference type="PRINTS" id="PR00139">
    <property type="entry name" value="ASNGLNASE"/>
</dbReference>
<dbReference type="InterPro" id="IPR037152">
    <property type="entry name" value="L-asparaginase_N_sf"/>
</dbReference>
<feature type="domain" description="Asparaginase/glutaminase C-terminal" evidence="8">
    <location>
        <begin position="184"/>
        <end position="292"/>
    </location>
</feature>
<feature type="active site" description="O-isoaspartyl threonine intermediate" evidence="4">
    <location>
        <position position="11"/>
    </location>
</feature>
<dbReference type="InterPro" id="IPR027473">
    <property type="entry name" value="L-asparaginase_C"/>
</dbReference>
<dbReference type="PANTHER" id="PTHR11707">
    <property type="entry name" value="L-ASPARAGINASE"/>
    <property type="match status" value="1"/>
</dbReference>
<dbReference type="InterPro" id="IPR006034">
    <property type="entry name" value="Asparaginase/glutaminase-like"/>
</dbReference>
<accession>A0A2A4AIW9</accession>
<comment type="similarity">
    <text evidence="1">Belongs to the asparaginase 1 family.</text>
</comment>
<dbReference type="PROSITE" id="PS00144">
    <property type="entry name" value="ASN_GLN_ASE_1"/>
    <property type="match status" value="1"/>
</dbReference>
<feature type="domain" description="L-asparaginase N-terminal" evidence="7">
    <location>
        <begin position="3"/>
        <end position="167"/>
    </location>
</feature>
<proteinExistence type="inferred from homology"/>
<evidence type="ECO:0000259" key="8">
    <source>
        <dbReference type="Pfam" id="PF17763"/>
    </source>
</evidence>
<dbReference type="InterPro" id="IPR004550">
    <property type="entry name" value="AsnASE_II"/>
</dbReference>
<comment type="caution">
    <text evidence="9">The sequence shown here is derived from an EMBL/GenBank/DDBJ whole genome shotgun (WGS) entry which is preliminary data.</text>
</comment>
<dbReference type="InterPro" id="IPR020827">
    <property type="entry name" value="Asparaginase/glutaminase_AS1"/>
</dbReference>
<feature type="binding site" evidence="5">
    <location>
        <begin position="82"/>
        <end position="83"/>
    </location>
    <ligand>
        <name>substrate</name>
    </ligand>
</feature>
<dbReference type="SMART" id="SM00870">
    <property type="entry name" value="Asparaginase"/>
    <property type="match status" value="1"/>
</dbReference>
<feature type="binding site" evidence="5">
    <location>
        <position position="49"/>
    </location>
    <ligand>
        <name>substrate</name>
    </ligand>
</feature>